<dbReference type="OrthoDB" id="420667at2759"/>
<evidence type="ECO:0000313" key="3">
    <source>
        <dbReference type="EMBL" id="CAL4785661.1"/>
    </source>
</evidence>
<reference evidence="2" key="1">
    <citation type="submission" date="2022-10" db="EMBL/GenBank/DDBJ databases">
        <authorList>
            <person name="Chen Y."/>
            <person name="Dougan E. K."/>
            <person name="Chan C."/>
            <person name="Rhodes N."/>
            <person name="Thang M."/>
        </authorList>
    </citation>
    <scope>NUCLEOTIDE SEQUENCE</scope>
</reference>
<dbReference type="EMBL" id="CAMXCT030002468">
    <property type="protein sequence ID" value="CAL4785661.1"/>
    <property type="molecule type" value="Genomic_DNA"/>
</dbReference>
<dbReference type="EMBL" id="CAMXCT020002468">
    <property type="protein sequence ID" value="CAL1151724.1"/>
    <property type="molecule type" value="Genomic_DNA"/>
</dbReference>
<accession>A0A9P1CV85</accession>
<feature type="compositionally biased region" description="Low complexity" evidence="1">
    <location>
        <begin position="243"/>
        <end position="252"/>
    </location>
</feature>
<name>A0A9P1CV85_9DINO</name>
<evidence type="ECO:0000313" key="2">
    <source>
        <dbReference type="EMBL" id="CAI3998349.1"/>
    </source>
</evidence>
<reference evidence="3 4" key="2">
    <citation type="submission" date="2024-05" db="EMBL/GenBank/DDBJ databases">
        <authorList>
            <person name="Chen Y."/>
            <person name="Shah S."/>
            <person name="Dougan E. K."/>
            <person name="Thang M."/>
            <person name="Chan C."/>
        </authorList>
    </citation>
    <scope>NUCLEOTIDE SEQUENCE [LARGE SCALE GENOMIC DNA]</scope>
</reference>
<protein>
    <submittedName>
        <fullName evidence="3">Kinesin-like protein KIF2C</fullName>
    </submittedName>
</protein>
<feature type="compositionally biased region" description="Low complexity" evidence="1">
    <location>
        <begin position="156"/>
        <end position="167"/>
    </location>
</feature>
<evidence type="ECO:0000313" key="4">
    <source>
        <dbReference type="Proteomes" id="UP001152797"/>
    </source>
</evidence>
<comment type="caution">
    <text evidence="2">The sequence shown here is derived from an EMBL/GenBank/DDBJ whole genome shotgun (WGS) entry which is preliminary data.</text>
</comment>
<sequence length="336" mass="36277">MPSTAIVPAPCARAGEASWHAVGQSACGLNGCARRPRRLSTSWGLYSNGLSQRQRRRFIKVQAHDTTGASCQQGGRDLGAAVWRGQRSRQVLRSKGYVLPGDRRLAEYGRAATQLQDCPEVDLEELLNDARRVAEADPFGYLSLPQVAVAPMAAWGTPPSTGTPETPKSQPDPGGLAGPRRSRSLSSTAESATIEAEGHGVHRGTRVEQAKEEWGFKDASTARNYLKAQKRRQAKQERPPTLPSTSSRSNLTQKSSSSRVRPGEGSCQSAQQAIEEYRRQQEAWAPGGRGRRKTLKARVAFRSSEVARQTESALAASGDVGWGQAMSGGWLGDVES</sequence>
<organism evidence="2">
    <name type="scientific">Cladocopium goreaui</name>
    <dbReference type="NCBI Taxonomy" id="2562237"/>
    <lineage>
        <taxon>Eukaryota</taxon>
        <taxon>Sar</taxon>
        <taxon>Alveolata</taxon>
        <taxon>Dinophyceae</taxon>
        <taxon>Suessiales</taxon>
        <taxon>Symbiodiniaceae</taxon>
        <taxon>Cladocopium</taxon>
    </lineage>
</organism>
<dbReference type="Proteomes" id="UP001152797">
    <property type="component" value="Unassembled WGS sequence"/>
</dbReference>
<keyword evidence="4" id="KW-1185">Reference proteome</keyword>
<proteinExistence type="predicted"/>
<evidence type="ECO:0000256" key="1">
    <source>
        <dbReference type="SAM" id="MobiDB-lite"/>
    </source>
</evidence>
<dbReference type="AlphaFoldDB" id="A0A9P1CV85"/>
<dbReference type="EMBL" id="CAMXCT010002468">
    <property type="protein sequence ID" value="CAI3998349.1"/>
    <property type="molecule type" value="Genomic_DNA"/>
</dbReference>
<feature type="region of interest" description="Disordered" evidence="1">
    <location>
        <begin position="153"/>
        <end position="336"/>
    </location>
</feature>
<gene>
    <name evidence="2" type="ORF">C1SCF055_LOCUS24658</name>
</gene>
<feature type="compositionally biased region" description="Basic and acidic residues" evidence="1">
    <location>
        <begin position="196"/>
        <end position="216"/>
    </location>
</feature>